<reference evidence="1" key="1">
    <citation type="journal article" date="2019" name="MBio">
        <title>Virus Genomes from Deep Sea Sediments Expand the Ocean Megavirome and Support Independent Origins of Viral Gigantism.</title>
        <authorList>
            <person name="Backstrom D."/>
            <person name="Yutin N."/>
            <person name="Jorgensen S.L."/>
            <person name="Dharamshi J."/>
            <person name="Homa F."/>
            <person name="Zaremba-Niedwiedzka K."/>
            <person name="Spang A."/>
            <person name="Wolf Y.I."/>
            <person name="Koonin E.V."/>
            <person name="Ettema T.J."/>
        </authorList>
    </citation>
    <scope>NUCLEOTIDE SEQUENCE</scope>
</reference>
<accession>A0A481YQR7</accession>
<dbReference type="EMBL" id="MK500299">
    <property type="protein sequence ID" value="QBK84804.1"/>
    <property type="molecule type" value="Genomic_DNA"/>
</dbReference>
<organism evidence="1">
    <name type="scientific">Pithovirus LCDPAC02</name>
    <dbReference type="NCBI Taxonomy" id="2506601"/>
    <lineage>
        <taxon>Viruses</taxon>
        <taxon>Pithoviruses</taxon>
    </lineage>
</organism>
<proteinExistence type="predicted"/>
<name>A0A481YQR7_9VIRU</name>
<protein>
    <submittedName>
        <fullName evidence="1">Uncharacterized protein</fullName>
    </submittedName>
</protein>
<evidence type="ECO:0000313" key="1">
    <source>
        <dbReference type="EMBL" id="QBK84804.1"/>
    </source>
</evidence>
<gene>
    <name evidence="1" type="ORF">LCDPAC02_00030</name>
</gene>
<sequence>MIQIINSDNYFDKDLDIVLHDKNFEKLYSCIVLKNVLYDGIEYILIKFNSFINLNILLLSYLKIDLNIDVNINYNIIKRNNYCNTSIFYKIKDISKNVLYFESIKELYQNIYYNIKNKSLIIQIFEIILEKMIKYILDLAKKNIFLNSFKFYLIYDNLDMLIMNEIKDISFIYSISNEIYYDIDFDIDILNEVIDLYIQQKDKKNNKKYIQNNNISINIKYNILFKKYNTEYLFKNKIRKFYKNKKTPYNFYIKKFL</sequence>